<proteinExistence type="predicted"/>
<protein>
    <submittedName>
        <fullName evidence="1">Uncharacterized protein</fullName>
    </submittedName>
</protein>
<gene>
    <name evidence="1" type="ORF">PCOR1329_LOCUS77138</name>
</gene>
<keyword evidence="2" id="KW-1185">Reference proteome</keyword>
<sequence>MSRHGVRILDSLAFRLSRRCRSDPLLDRTTSYLLDSLQVVQRGSDVAFGADDMLRICGCRALANDSETFELVRDLLTLDTFDDQALYARVRGQPWRTGISCRAYTWLLRFCQGGKPRDVRWGAISWLRDVVIPRLRGGAIDRLYRVASGEPNGERRNELVDHEFFTIFHARSVVRTLILRDMSVATSSDSRGKIFELAHCWVVLDGAKGGLSMLYPGLPTTTAIREAHQKLKTYTNKRLASYPV</sequence>
<comment type="caution">
    <text evidence="1">The sequence shown here is derived from an EMBL/GenBank/DDBJ whole genome shotgun (WGS) entry which is preliminary data.</text>
</comment>
<organism evidence="1 2">
    <name type="scientific">Prorocentrum cordatum</name>
    <dbReference type="NCBI Taxonomy" id="2364126"/>
    <lineage>
        <taxon>Eukaryota</taxon>
        <taxon>Sar</taxon>
        <taxon>Alveolata</taxon>
        <taxon>Dinophyceae</taxon>
        <taxon>Prorocentrales</taxon>
        <taxon>Prorocentraceae</taxon>
        <taxon>Prorocentrum</taxon>
    </lineage>
</organism>
<dbReference type="EMBL" id="CAUYUJ010020646">
    <property type="protein sequence ID" value="CAK0899687.1"/>
    <property type="molecule type" value="Genomic_DNA"/>
</dbReference>
<reference evidence="1" key="1">
    <citation type="submission" date="2023-10" db="EMBL/GenBank/DDBJ databases">
        <authorList>
            <person name="Chen Y."/>
            <person name="Shah S."/>
            <person name="Dougan E. K."/>
            <person name="Thang M."/>
            <person name="Chan C."/>
        </authorList>
    </citation>
    <scope>NUCLEOTIDE SEQUENCE [LARGE SCALE GENOMIC DNA]</scope>
</reference>
<name>A0ABN9XIS3_9DINO</name>
<dbReference type="Proteomes" id="UP001189429">
    <property type="component" value="Unassembled WGS sequence"/>
</dbReference>
<feature type="non-terminal residue" evidence="1">
    <location>
        <position position="244"/>
    </location>
</feature>
<evidence type="ECO:0000313" key="2">
    <source>
        <dbReference type="Proteomes" id="UP001189429"/>
    </source>
</evidence>
<accession>A0ABN9XIS3</accession>
<evidence type="ECO:0000313" key="1">
    <source>
        <dbReference type="EMBL" id="CAK0899687.1"/>
    </source>
</evidence>